<dbReference type="Pfam" id="PF08613">
    <property type="entry name" value="Cyclin"/>
    <property type="match status" value="1"/>
</dbReference>
<dbReference type="OMA" id="TNKSWEQ"/>
<accession>M3K5P9</accession>
<dbReference type="GO" id="GO:0005634">
    <property type="term" value="C:nucleus"/>
    <property type="evidence" value="ECO:0007669"/>
    <property type="project" value="TreeGrafter"/>
</dbReference>
<dbReference type="GO" id="GO:0016538">
    <property type="term" value="F:cyclin-dependent protein serine/threonine kinase regulator activity"/>
    <property type="evidence" value="ECO:0007669"/>
    <property type="project" value="TreeGrafter"/>
</dbReference>
<protein>
    <submittedName>
        <fullName evidence="1">Cyclin-like protein</fullName>
    </submittedName>
</protein>
<evidence type="ECO:0000313" key="2">
    <source>
        <dbReference type="Proteomes" id="UP000011777"/>
    </source>
</evidence>
<keyword evidence="2" id="KW-1185">Reference proteome</keyword>
<dbReference type="eggNOG" id="ENOG502RYK1">
    <property type="taxonomic scope" value="Eukaryota"/>
</dbReference>
<dbReference type="PANTHER" id="PTHR15615:SF27">
    <property type="entry name" value="PHO85 CYCLIN CLG1"/>
    <property type="match status" value="1"/>
</dbReference>
<reference evidence="1 2" key="1">
    <citation type="submission" date="2013-02" db="EMBL/GenBank/DDBJ databases">
        <title>Genome sequence of Candida maltosa Xu316, a potential industrial strain for xylitol and ethanol production.</title>
        <authorList>
            <person name="Yu J."/>
            <person name="Wang Q."/>
            <person name="Geng X."/>
            <person name="Bao W."/>
            <person name="He P."/>
            <person name="Cai J."/>
        </authorList>
    </citation>
    <scope>NUCLEOTIDE SEQUENCE [LARGE SCALE GENOMIC DNA]</scope>
    <source>
        <strain evidence="2">Xu316</strain>
    </source>
</reference>
<dbReference type="GO" id="GO:0000307">
    <property type="term" value="C:cyclin-dependent protein kinase holoenzyme complex"/>
    <property type="evidence" value="ECO:0007669"/>
    <property type="project" value="TreeGrafter"/>
</dbReference>
<dbReference type="GO" id="GO:0019901">
    <property type="term" value="F:protein kinase binding"/>
    <property type="evidence" value="ECO:0007669"/>
    <property type="project" value="InterPro"/>
</dbReference>
<dbReference type="Gene3D" id="1.10.472.10">
    <property type="entry name" value="Cyclin-like"/>
    <property type="match status" value="1"/>
</dbReference>
<evidence type="ECO:0000313" key="1">
    <source>
        <dbReference type="EMBL" id="EMG50089.1"/>
    </source>
</evidence>
<dbReference type="CDD" id="cd20557">
    <property type="entry name" value="CYCLIN_ScPCL1-like"/>
    <property type="match status" value="1"/>
</dbReference>
<dbReference type="STRING" id="1245528.M3K5P9"/>
<gene>
    <name evidence="1" type="ORF">G210_4905</name>
</gene>
<dbReference type="OrthoDB" id="244495at2759"/>
<dbReference type="PANTHER" id="PTHR15615">
    <property type="match status" value="1"/>
</dbReference>
<dbReference type="AlphaFoldDB" id="M3K5P9"/>
<sequence length="288" mass="32546">MNGAINYQVHQMSNFISWVAFGVLKQARQPSSLFSEKVSSVLQATRLPMGTILTALEYVNQRFSAKPIINNTMILSEEVTFHVLIVGFILANKIMDDSTFTNKSWEQASGLDLNLLNKLERDWLEEVKFNLSPTNFENNIAILQECYYTWLSRFSSSGASYSNVNPSYLNTPTTTTNMAAVNAHLPPNVPVTAPVATNATVVGGGDSYYSYSSSPVAEVYQNPVDYGYYNYTNSNNYNQNYNYQPYNYQNYYNTYQPPQMFVPNGYHHHHPPPPPLYDPAIVSVSVMR</sequence>
<comment type="caution">
    <text evidence="1">The sequence shown here is derived from an EMBL/GenBank/DDBJ whole genome shotgun (WGS) entry which is preliminary data.</text>
</comment>
<organism evidence="1 2">
    <name type="scientific">Candida maltosa (strain Xu316)</name>
    <name type="common">Yeast</name>
    <dbReference type="NCBI Taxonomy" id="1245528"/>
    <lineage>
        <taxon>Eukaryota</taxon>
        <taxon>Fungi</taxon>
        <taxon>Dikarya</taxon>
        <taxon>Ascomycota</taxon>
        <taxon>Saccharomycotina</taxon>
        <taxon>Pichiomycetes</taxon>
        <taxon>Debaryomycetaceae</taxon>
        <taxon>Candida/Lodderomyces clade</taxon>
        <taxon>Candida</taxon>
    </lineage>
</organism>
<dbReference type="HOGENOM" id="CLU_1106980_0_0_1"/>
<dbReference type="Proteomes" id="UP000011777">
    <property type="component" value="Unassembled WGS sequence"/>
</dbReference>
<dbReference type="EMBL" id="AOGT01000371">
    <property type="protein sequence ID" value="EMG50089.1"/>
    <property type="molecule type" value="Genomic_DNA"/>
</dbReference>
<name>M3K5P9_CANMX</name>
<proteinExistence type="predicted"/>
<dbReference type="InterPro" id="IPR013922">
    <property type="entry name" value="Cyclin_PHO80-like"/>
</dbReference>